<name>A0A2S6NFJ2_RHOGL</name>
<dbReference type="PANTHER" id="PTHR37625">
    <property type="entry name" value="OUTER MEMBRANE LIPOPROTEIN-RELATED"/>
    <property type="match status" value="1"/>
</dbReference>
<evidence type="ECO:0000313" key="1">
    <source>
        <dbReference type="EMBL" id="PPQ33354.1"/>
    </source>
</evidence>
<keyword evidence="1" id="KW-0449">Lipoprotein</keyword>
<dbReference type="RefSeq" id="WP_104519567.1">
    <property type="nucleotide sequence ID" value="NZ_NHRY01000148.1"/>
</dbReference>
<dbReference type="InterPro" id="IPR038706">
    <property type="entry name" value="Type_VI_SciN-like_sf"/>
</dbReference>
<dbReference type="PANTHER" id="PTHR37625:SF4">
    <property type="entry name" value="OUTER MEMBRANE LIPOPROTEIN"/>
    <property type="match status" value="1"/>
</dbReference>
<reference evidence="1 2" key="1">
    <citation type="journal article" date="2018" name="Arch. Microbiol.">
        <title>New insights into the metabolic potential of the phototrophic purple bacterium Rhodopila globiformis DSM 161(T) from its draft genome sequence and evidence for a vanadium-dependent nitrogenase.</title>
        <authorList>
            <person name="Imhoff J.F."/>
            <person name="Rahn T."/>
            <person name="Kunzel S."/>
            <person name="Neulinger S.C."/>
        </authorList>
    </citation>
    <scope>NUCLEOTIDE SEQUENCE [LARGE SCALE GENOMIC DNA]</scope>
    <source>
        <strain evidence="1 2">DSM 161</strain>
    </source>
</reference>
<comment type="caution">
    <text evidence="1">The sequence shown here is derived from an EMBL/GenBank/DDBJ whole genome shotgun (WGS) entry which is preliminary data.</text>
</comment>
<gene>
    <name evidence="1" type="ORF">CCS01_14570</name>
</gene>
<keyword evidence="2" id="KW-1185">Reference proteome</keyword>
<organism evidence="1 2">
    <name type="scientific">Rhodopila globiformis</name>
    <name type="common">Rhodopseudomonas globiformis</name>
    <dbReference type="NCBI Taxonomy" id="1071"/>
    <lineage>
        <taxon>Bacteria</taxon>
        <taxon>Pseudomonadati</taxon>
        <taxon>Pseudomonadota</taxon>
        <taxon>Alphaproteobacteria</taxon>
        <taxon>Acetobacterales</taxon>
        <taxon>Acetobacteraceae</taxon>
        <taxon>Rhodopila</taxon>
    </lineage>
</organism>
<dbReference type="AlphaFoldDB" id="A0A2S6NFJ2"/>
<dbReference type="InterPro" id="IPR017734">
    <property type="entry name" value="T6SS_SciN"/>
</dbReference>
<dbReference type="EMBL" id="NHRY01000148">
    <property type="protein sequence ID" value="PPQ33354.1"/>
    <property type="molecule type" value="Genomic_DNA"/>
</dbReference>
<dbReference type="Pfam" id="PF12790">
    <property type="entry name" value="T6SS-SciN"/>
    <property type="match status" value="1"/>
</dbReference>
<accession>A0A2S6NFJ2</accession>
<protein>
    <submittedName>
        <fullName evidence="1">Type VI secretion system-associated lipoprotein</fullName>
    </submittedName>
</protein>
<evidence type="ECO:0000313" key="2">
    <source>
        <dbReference type="Proteomes" id="UP000239724"/>
    </source>
</evidence>
<sequence>MNVTGRKPGKRYGGSRARLLAARRGLLLICVQLSACSSDQKSPEPPPPPVVMLSLAGSTDQNPDINGAASPVDVRIIQLVEPHRFEYADAYAFLDSERKALGSDEAATQDVFVNPSERRSIRIDPKPGVTAIGIAALYRDIDNAQWRAVAPIATHGTTKLSATIGRLAVTLRPAP</sequence>
<proteinExistence type="predicted"/>
<dbReference type="NCBIfam" id="TIGR03352">
    <property type="entry name" value="VI_chp_3"/>
    <property type="match status" value="1"/>
</dbReference>
<dbReference type="Gene3D" id="2.60.40.4150">
    <property type="entry name" value="Type VI secretion system, lipoprotein SciN"/>
    <property type="match status" value="1"/>
</dbReference>
<dbReference type="OrthoDB" id="273564at2"/>
<dbReference type="Proteomes" id="UP000239724">
    <property type="component" value="Unassembled WGS sequence"/>
</dbReference>